<accession>A0A6A6R9Z8</accession>
<dbReference type="Gene3D" id="3.40.50.720">
    <property type="entry name" value="NAD(P)-binding Rossmann-like Domain"/>
    <property type="match status" value="1"/>
</dbReference>
<dbReference type="InterPro" id="IPR036291">
    <property type="entry name" value="NAD(P)-bd_dom_sf"/>
</dbReference>
<dbReference type="EMBL" id="MU004183">
    <property type="protein sequence ID" value="KAF2500620.1"/>
    <property type="molecule type" value="Genomic_DNA"/>
</dbReference>
<keyword evidence="4" id="KW-1185">Reference proteome</keyword>
<dbReference type="PANTHER" id="PTHR42901">
    <property type="entry name" value="ALCOHOL DEHYDROGENASE"/>
    <property type="match status" value="1"/>
</dbReference>
<proteinExistence type="inferred from homology"/>
<dbReference type="Proteomes" id="UP000799750">
    <property type="component" value="Unassembled WGS sequence"/>
</dbReference>
<dbReference type="OrthoDB" id="1933717at2759"/>
<protein>
    <submittedName>
        <fullName evidence="3">NAD(P)-binding protein</fullName>
    </submittedName>
</protein>
<evidence type="ECO:0000313" key="3">
    <source>
        <dbReference type="EMBL" id="KAF2500620.1"/>
    </source>
</evidence>
<organism evidence="3 4">
    <name type="scientific">Lophium mytilinum</name>
    <dbReference type="NCBI Taxonomy" id="390894"/>
    <lineage>
        <taxon>Eukaryota</taxon>
        <taxon>Fungi</taxon>
        <taxon>Dikarya</taxon>
        <taxon>Ascomycota</taxon>
        <taxon>Pezizomycotina</taxon>
        <taxon>Dothideomycetes</taxon>
        <taxon>Pleosporomycetidae</taxon>
        <taxon>Mytilinidiales</taxon>
        <taxon>Mytilinidiaceae</taxon>
        <taxon>Lophium</taxon>
    </lineage>
</organism>
<gene>
    <name evidence="3" type="ORF">BU16DRAFT_253749</name>
</gene>
<evidence type="ECO:0000313" key="4">
    <source>
        <dbReference type="Proteomes" id="UP000799750"/>
    </source>
</evidence>
<dbReference type="Pfam" id="PF00106">
    <property type="entry name" value="adh_short"/>
    <property type="match status" value="1"/>
</dbReference>
<evidence type="ECO:0000256" key="1">
    <source>
        <dbReference type="ARBA" id="ARBA00006484"/>
    </source>
</evidence>
<dbReference type="PRINTS" id="PR00081">
    <property type="entry name" value="GDHRDH"/>
</dbReference>
<name>A0A6A6R9Z8_9PEZI</name>
<dbReference type="PANTHER" id="PTHR42901:SF1">
    <property type="entry name" value="ALCOHOL DEHYDROGENASE"/>
    <property type="match status" value="1"/>
</dbReference>
<comment type="similarity">
    <text evidence="1">Belongs to the short-chain dehydrogenases/reductases (SDR) family.</text>
</comment>
<evidence type="ECO:0000256" key="2">
    <source>
        <dbReference type="ARBA" id="ARBA00023002"/>
    </source>
</evidence>
<keyword evidence="2" id="KW-0560">Oxidoreductase</keyword>
<dbReference type="InterPro" id="IPR002347">
    <property type="entry name" value="SDR_fam"/>
</dbReference>
<dbReference type="AlphaFoldDB" id="A0A6A6R9Z8"/>
<sequence length="306" mass="33278">MALEIPLTDFTPTIHRAPYPAILPTRKELSQAGKVVLITGGGTGIGKATARNFVLASAATVIIVGRRAEVLKAAATELEQEAKTAKSPTKIIARSCDVSKSAEVDALWDDLKTQGTTVNVLVLNAARFSETGSLFDLGFEEIWLQMEANVKGPLQFAERFYKQDDKSQKFLLNVTTGAIHMLQNFIVIARPGYSLTKASGTLAIQLLANTIPEDKMQIINYHPGMIYGDSWAVGGITEDMLPFDDVNLAGAFAVWAASKEAAFLHGRYVMTSWDVNELAQNDGATLKEDADYLRIGMIGLRDVKRA</sequence>
<dbReference type="SUPFAM" id="SSF51735">
    <property type="entry name" value="NAD(P)-binding Rossmann-fold domains"/>
    <property type="match status" value="1"/>
</dbReference>
<dbReference type="CDD" id="cd05233">
    <property type="entry name" value="SDR_c"/>
    <property type="match status" value="1"/>
</dbReference>
<reference evidence="3" key="1">
    <citation type="journal article" date="2020" name="Stud. Mycol.">
        <title>101 Dothideomycetes genomes: a test case for predicting lifestyles and emergence of pathogens.</title>
        <authorList>
            <person name="Haridas S."/>
            <person name="Albert R."/>
            <person name="Binder M."/>
            <person name="Bloem J."/>
            <person name="Labutti K."/>
            <person name="Salamov A."/>
            <person name="Andreopoulos B."/>
            <person name="Baker S."/>
            <person name="Barry K."/>
            <person name="Bills G."/>
            <person name="Bluhm B."/>
            <person name="Cannon C."/>
            <person name="Castanera R."/>
            <person name="Culley D."/>
            <person name="Daum C."/>
            <person name="Ezra D."/>
            <person name="Gonzalez J."/>
            <person name="Henrissat B."/>
            <person name="Kuo A."/>
            <person name="Liang C."/>
            <person name="Lipzen A."/>
            <person name="Lutzoni F."/>
            <person name="Magnuson J."/>
            <person name="Mondo S."/>
            <person name="Nolan M."/>
            <person name="Ohm R."/>
            <person name="Pangilinan J."/>
            <person name="Park H.-J."/>
            <person name="Ramirez L."/>
            <person name="Alfaro M."/>
            <person name="Sun H."/>
            <person name="Tritt A."/>
            <person name="Yoshinaga Y."/>
            <person name="Zwiers L.-H."/>
            <person name="Turgeon B."/>
            <person name="Goodwin S."/>
            <person name="Spatafora J."/>
            <person name="Crous P."/>
            <person name="Grigoriev I."/>
        </authorList>
    </citation>
    <scope>NUCLEOTIDE SEQUENCE</scope>
    <source>
        <strain evidence="3">CBS 269.34</strain>
    </source>
</reference>
<dbReference type="GO" id="GO:0016491">
    <property type="term" value="F:oxidoreductase activity"/>
    <property type="evidence" value="ECO:0007669"/>
    <property type="project" value="UniProtKB-KW"/>
</dbReference>